<accession>A0A0R1SCQ8</accession>
<keyword evidence="3" id="KW-1185">Reference proteome</keyword>
<evidence type="ECO:0000313" key="3">
    <source>
        <dbReference type="Proteomes" id="UP000051931"/>
    </source>
</evidence>
<evidence type="ECO:0000313" key="2">
    <source>
        <dbReference type="EMBL" id="KRL63067.1"/>
    </source>
</evidence>
<dbReference type="Proteomes" id="UP000051931">
    <property type="component" value="Unassembled WGS sequence"/>
</dbReference>
<keyword evidence="1" id="KW-0812">Transmembrane</keyword>
<comment type="caution">
    <text evidence="2">The sequence shown here is derived from an EMBL/GenBank/DDBJ whole genome shotgun (WGS) entry which is preliminary data.</text>
</comment>
<keyword evidence="1" id="KW-1133">Transmembrane helix</keyword>
<organism evidence="2 3">
    <name type="scientific">Lactobacillus psittaci DSM 15354</name>
    <dbReference type="NCBI Taxonomy" id="1122152"/>
    <lineage>
        <taxon>Bacteria</taxon>
        <taxon>Bacillati</taxon>
        <taxon>Bacillota</taxon>
        <taxon>Bacilli</taxon>
        <taxon>Lactobacillales</taxon>
        <taxon>Lactobacillaceae</taxon>
        <taxon>Lactobacillus</taxon>
    </lineage>
</organism>
<gene>
    <name evidence="2" type="ORF">FC23_GL001004</name>
</gene>
<protein>
    <submittedName>
        <fullName evidence="2">Uncharacterized protein</fullName>
    </submittedName>
</protein>
<dbReference type="RefSeq" id="WP_027825815.1">
    <property type="nucleotide sequence ID" value="NZ_AZFB01000005.1"/>
</dbReference>
<feature type="transmembrane region" description="Helical" evidence="1">
    <location>
        <begin position="101"/>
        <end position="125"/>
    </location>
</feature>
<reference evidence="2 3" key="1">
    <citation type="journal article" date="2015" name="Genome Announc.">
        <title>Expanding the biotechnology potential of lactobacilli through comparative genomics of 213 strains and associated genera.</title>
        <authorList>
            <person name="Sun Z."/>
            <person name="Harris H.M."/>
            <person name="McCann A."/>
            <person name="Guo C."/>
            <person name="Argimon S."/>
            <person name="Zhang W."/>
            <person name="Yang X."/>
            <person name="Jeffery I.B."/>
            <person name="Cooney J.C."/>
            <person name="Kagawa T.F."/>
            <person name="Liu W."/>
            <person name="Song Y."/>
            <person name="Salvetti E."/>
            <person name="Wrobel A."/>
            <person name="Rasinkangas P."/>
            <person name="Parkhill J."/>
            <person name="Rea M.C."/>
            <person name="O'Sullivan O."/>
            <person name="Ritari J."/>
            <person name="Douillard F.P."/>
            <person name="Paul Ross R."/>
            <person name="Yang R."/>
            <person name="Briner A.E."/>
            <person name="Felis G.E."/>
            <person name="de Vos W.M."/>
            <person name="Barrangou R."/>
            <person name="Klaenhammer T.R."/>
            <person name="Caufield P.W."/>
            <person name="Cui Y."/>
            <person name="Zhang H."/>
            <person name="O'Toole P.W."/>
        </authorList>
    </citation>
    <scope>NUCLEOTIDE SEQUENCE [LARGE SCALE GENOMIC DNA]</scope>
    <source>
        <strain evidence="2 3">DSM 15354</strain>
    </source>
</reference>
<sequence length="495" mass="58421">MFLSVLKLINDVFSVDFMNTLVSIIGTLSIPIIISAWTSWGIDSKEESSWISLQKNKIMAQPKQIVALTAAFIISIFFCGLIGQAIEQFKKEMISLYKIRIFFILVFCISCIWTFRFLYLSTFLFKTDIRPDKRYDKKGVYLLTNTKVKPDKQLEYWIVFLKYASLTNRTVDSDNIYIDNFYNMLIIASKRFAELDEYWFNSFVFQIRAYFDKLQLNKGTKDSQINEKYLYLCFKEELRNRTALSGWFNLLKMQKDYITSLKTSTTMDSFYFMRVISKLNNELSESKNNEGKLKILYRYYVTAQLNAKSNLGSVEELKITSSGLKSDNRNLYLLLDLFFKELQNLDVISNDSAIYNLFPDSNAVVVLKLYLLMMNFLLLPGVTSDENQHLGEQLLSAPDKYKIISTTPVMVEESRLKQEQERRDIESFKIYAFYFIKIGYYNRIVKRCNSLIELLNDDRWDNKYSNRKLYLYLTQKFLEILKQCHQESKRENQNN</sequence>
<dbReference type="AlphaFoldDB" id="A0A0R1SCQ8"/>
<dbReference type="PATRIC" id="fig|1122152.4.peg.1034"/>
<dbReference type="EMBL" id="AZFB01000005">
    <property type="protein sequence ID" value="KRL63067.1"/>
    <property type="molecule type" value="Genomic_DNA"/>
</dbReference>
<evidence type="ECO:0000256" key="1">
    <source>
        <dbReference type="SAM" id="Phobius"/>
    </source>
</evidence>
<keyword evidence="1" id="KW-0472">Membrane</keyword>
<name>A0A0R1SCQ8_9LACO</name>
<proteinExistence type="predicted"/>
<feature type="transmembrane region" description="Helical" evidence="1">
    <location>
        <begin position="65"/>
        <end position="86"/>
    </location>
</feature>
<dbReference type="STRING" id="1122152.GCA_000425905_00849"/>
<feature type="transmembrane region" description="Helical" evidence="1">
    <location>
        <begin position="20"/>
        <end position="42"/>
    </location>
</feature>